<accession>A0ACB9T6V0</accession>
<protein>
    <submittedName>
        <fullName evidence="1">Sphingomyelin phosphodiesterase</fullName>
    </submittedName>
</protein>
<keyword evidence="2" id="KW-1185">Reference proteome</keyword>
<evidence type="ECO:0000313" key="2">
    <source>
        <dbReference type="Proteomes" id="UP001056778"/>
    </source>
</evidence>
<sequence length="1539" mass="174888">MLLRVLLVSALLLLTAADAAKVPSGAFKHGIREYLKNGEFSPEFREVMRLAELKHAFRSNVERLEDETICLLCDELLDVLLDEIRAGSVTIDELEDVVMQLCTLLFFEDEEVCYGAINSNIGIIWYIAQARPDKQASEICGLIGQSSGCSGTPDDWSIDIPEGTTELNKGVISDGNTLKILHLTDFHYDPLYEGDTLGNCDLPVCCTAGTSASDSSDVAGYWGDYRDCDTPLYAIQDALEHIAEQHPDIDYVYYSGDTIHHRVWNTSIDANKRDFALIYDEMFTVFGNIPVYGALGNHEPHPLNAFAPPEIQDEDLTTQWLYDEAAEVWSGWLDSEATTTVRYGGFYTVSPAPGFRIITLNSNVAYTINWWLLYDDVDPYGQLQWLADTLYEAEQNGEKVHIISHIPSSDSTMYSVWSREYRRIIERFAGTISAAFNGHTHRDQLILYHSSEDTSIPINIAWNGGSITTYSDKNPNYKIYEVDPESYEVVDYEVWTYNITSANLTPDEPPLWYKLYSFKEAYGLSGAAPEDVRGLAASMVSDRNVAEQYFEYSVRDADTSLQYGCDSSCLKTLLCVNSAIAQDAESAECYGCRLGAKAVKFLVKYLSLSPNQISFVGRYICAAFDNDVGVCEEVIREQAKIIHHIIQANIETSASHVCQLMHSCRIHTDWSINIPPKTFIDKTKNVKYIFSFSPANYPDETLSTQWLFDEVADLWGLWLPEDTKVTIRKGGYYTVLVEPGLRVIALNSNAAYVYNWWLFLIDNVDPYGQLQWMTDVLYEAEKNGEAVHILSHVPSNGRDVEKVWSHQFRRIVDRFSDTIKGIFNGHSHLDELILYRSIDKPHRPINVAWNGGSVTPYHETLYLNPTYRIFEVDASTFDILDYEQWTFDIVDANLEAYNPPQWYKLYSFRTNYEVSGLTPEDIDALLDRMKHNTTLQELNYKYRSKAVFLPSDVKERTGSSRITAHRRLEFRKGIKEFAESRKVSNEFISTLATIDIRHSLRQTPRLDIENEVLCMVCDEVVTLVMLELQSGANPQELVDVIIELCVLLEVESREVCAGTISISADPVIYIAQNRPNLTGPVVCATFLQDNDCVADLPALDVRIPEGQTIDLEKGLQSDADPIRILQLTDNHYDPHYLIGGNANCAEPLCCQSDKGLADNAADAAGYWGDYRDCDSPKHALDEAYEHIGNHHPDIDYIFYTGDVISHRVWDTTRENNSMYLDQVFTDLYNAFPNTPVFPIFGNHEPHPLNGFAPPSVTAPELTTNWLYEEMAELWGKWLPEDTKATILQGGYYTVLVKPGFRVIGLNSNVGYTSNWWILYETDTITAQLQWLADTLYEAEQNSEFVHILTHISAGDGTAYIPYSIQFWRIVERFANTITGMFYGHSHWDEWLLYHSATEPTKPINIAWNGGSLTTFSNLNRNYKIYTVDGENFEVLDVESWTYNLTQANLNPGVPPEWFKLYSFKDAYNVNNLSPAEIRNLLIRTADDNSIMQMHYTHRYRNADTRGTCNRYCMLGDLCRMVVVVRGELTQCNELQAMWN</sequence>
<evidence type="ECO:0000313" key="1">
    <source>
        <dbReference type="EMBL" id="KAI4462524.1"/>
    </source>
</evidence>
<organism evidence="1 2">
    <name type="scientific">Holotrichia oblita</name>
    <name type="common">Chafer beetle</name>
    <dbReference type="NCBI Taxonomy" id="644536"/>
    <lineage>
        <taxon>Eukaryota</taxon>
        <taxon>Metazoa</taxon>
        <taxon>Ecdysozoa</taxon>
        <taxon>Arthropoda</taxon>
        <taxon>Hexapoda</taxon>
        <taxon>Insecta</taxon>
        <taxon>Pterygota</taxon>
        <taxon>Neoptera</taxon>
        <taxon>Endopterygota</taxon>
        <taxon>Coleoptera</taxon>
        <taxon>Polyphaga</taxon>
        <taxon>Scarabaeiformia</taxon>
        <taxon>Scarabaeidae</taxon>
        <taxon>Melolonthinae</taxon>
        <taxon>Holotrichia</taxon>
    </lineage>
</organism>
<dbReference type="Proteomes" id="UP001056778">
    <property type="component" value="Chromosome 4"/>
</dbReference>
<comment type="caution">
    <text evidence="1">The sequence shown here is derived from an EMBL/GenBank/DDBJ whole genome shotgun (WGS) entry which is preliminary data.</text>
</comment>
<name>A0ACB9T6V0_HOLOL</name>
<reference evidence="1" key="1">
    <citation type="submission" date="2022-04" db="EMBL/GenBank/DDBJ databases">
        <title>Chromosome-scale genome assembly of Holotrichia oblita Faldermann.</title>
        <authorList>
            <person name="Rongchong L."/>
        </authorList>
    </citation>
    <scope>NUCLEOTIDE SEQUENCE</scope>
    <source>
        <strain evidence="1">81SQS9</strain>
    </source>
</reference>
<proteinExistence type="predicted"/>
<gene>
    <name evidence="1" type="ORF">MML48_4g00007278</name>
</gene>
<dbReference type="EMBL" id="CM043018">
    <property type="protein sequence ID" value="KAI4462524.1"/>
    <property type="molecule type" value="Genomic_DNA"/>
</dbReference>